<evidence type="ECO:0000313" key="2">
    <source>
        <dbReference type="Proteomes" id="UP000017836"/>
    </source>
</evidence>
<keyword evidence="2" id="KW-1185">Reference proteome</keyword>
<dbReference type="Proteomes" id="UP000017836">
    <property type="component" value="Unassembled WGS sequence"/>
</dbReference>
<dbReference type="Gramene" id="ERM98935">
    <property type="protein sequence ID" value="ERM98935"/>
    <property type="gene ID" value="AMTR_s00114p00124050"/>
</dbReference>
<dbReference type="HOGENOM" id="CLU_1615075_0_0_1"/>
<feature type="non-terminal residue" evidence="1">
    <location>
        <position position="1"/>
    </location>
</feature>
<organism evidence="1 2">
    <name type="scientific">Amborella trichopoda</name>
    <dbReference type="NCBI Taxonomy" id="13333"/>
    <lineage>
        <taxon>Eukaryota</taxon>
        <taxon>Viridiplantae</taxon>
        <taxon>Streptophyta</taxon>
        <taxon>Embryophyta</taxon>
        <taxon>Tracheophyta</taxon>
        <taxon>Spermatophyta</taxon>
        <taxon>Magnoliopsida</taxon>
        <taxon>Amborellales</taxon>
        <taxon>Amborellaceae</taxon>
        <taxon>Amborella</taxon>
    </lineage>
</organism>
<reference evidence="2" key="1">
    <citation type="journal article" date="2013" name="Science">
        <title>The Amborella genome and the evolution of flowering plants.</title>
        <authorList>
            <consortium name="Amborella Genome Project"/>
        </authorList>
    </citation>
    <scope>NUCLEOTIDE SEQUENCE [LARGE SCALE GENOMIC DNA]</scope>
</reference>
<gene>
    <name evidence="1" type="ORF">AMTR_s00114p00124050</name>
</gene>
<protein>
    <submittedName>
        <fullName evidence="1">Uncharacterized protein</fullName>
    </submittedName>
</protein>
<sequence>PCFTSAARPTVRTHKTQACAPTLVTCGGLTGVHTCVGAQGHPLRPSAKMIVTRSACAAHDVWDGQLEATRNTLFLYAAAASPCLCAASMPCFTSIAWLAMWPHFAVYNHGLTKSLCSFGRSKAAQPSAAACLKVRPWPHYVFVLHDLIVKPFYFRASTIIECEQP</sequence>
<name>W1NUI8_AMBTC</name>
<accession>W1NUI8</accession>
<evidence type="ECO:0000313" key="1">
    <source>
        <dbReference type="EMBL" id="ERM98935.1"/>
    </source>
</evidence>
<dbReference type="EMBL" id="KI395136">
    <property type="protein sequence ID" value="ERM98935.1"/>
    <property type="molecule type" value="Genomic_DNA"/>
</dbReference>
<dbReference type="AlphaFoldDB" id="W1NUI8"/>
<proteinExistence type="predicted"/>